<dbReference type="OrthoDB" id="9790818at2"/>
<dbReference type="GO" id="GO:0008270">
    <property type="term" value="F:zinc ion binding"/>
    <property type="evidence" value="ECO:0007669"/>
    <property type="project" value="InterPro"/>
</dbReference>
<sequence length="353" mass="37011">MNSSAPSHFSIGSKAPAVVTRTGGSIETEGSLVDTELTVDAPTGHDILVEVVAVSVNPVDVKVRAGGEVADRVLGWDASGVVAAVGPDVTLFQPGDEVWYAGDITRPGTYSRMHHVDERIVGRKPSSLSHAEAAAMPLTTITAYEALFHKLKLSKDSTGTLLVLGAAGGVGSVLIQLAKKLTGVRVIATASREETSAWVTDLGADVVVIHRGDLAANVAAVAPEGVDWVFTSQTGKNLPAIVELIKPFGEIVAIDDEAGLDLLSLKGKALSWHWELMFTRSAQHTADMVLQHELLDEVADLVDAGEIRTTLTRTFSPLNAEQLRAAHALVETGSAIGKTVVTSEVAAEVATAH</sequence>
<dbReference type="Pfam" id="PF08240">
    <property type="entry name" value="ADH_N"/>
    <property type="match status" value="1"/>
</dbReference>
<feature type="domain" description="Enoyl reductase (ER)" evidence="3">
    <location>
        <begin position="24"/>
        <end position="341"/>
    </location>
</feature>
<reference evidence="4 5" key="1">
    <citation type="submission" date="2017-11" db="EMBL/GenBank/DDBJ databases">
        <title>Genomic Encyclopedia of Archaeal and Bacterial Type Strains, Phase II (KMG-II): From Individual Species to Whole Genera.</title>
        <authorList>
            <person name="Goeker M."/>
        </authorList>
    </citation>
    <scope>NUCLEOTIDE SEQUENCE [LARGE SCALE GENOMIC DNA]</scope>
    <source>
        <strain evidence="4 5">DSM 16400</strain>
    </source>
</reference>
<organism evidence="4 5">
    <name type="scientific">Salinibacterium amurskyense</name>
    <dbReference type="NCBI Taxonomy" id="205941"/>
    <lineage>
        <taxon>Bacteria</taxon>
        <taxon>Bacillati</taxon>
        <taxon>Actinomycetota</taxon>
        <taxon>Actinomycetes</taxon>
        <taxon>Micrococcales</taxon>
        <taxon>Microbacteriaceae</taxon>
        <taxon>Salinibacterium</taxon>
    </lineage>
</organism>
<keyword evidence="2" id="KW-0862">Zinc</keyword>
<evidence type="ECO:0000313" key="4">
    <source>
        <dbReference type="EMBL" id="PJJ78815.1"/>
    </source>
</evidence>
<dbReference type="PANTHER" id="PTHR44154:SF1">
    <property type="entry name" value="QUINONE OXIDOREDUCTASE"/>
    <property type="match status" value="1"/>
</dbReference>
<dbReference type="Pfam" id="PF13602">
    <property type="entry name" value="ADH_zinc_N_2"/>
    <property type="match status" value="1"/>
</dbReference>
<dbReference type="InterPro" id="IPR014182">
    <property type="entry name" value="ADH_Zn_typ-1"/>
</dbReference>
<dbReference type="Gene3D" id="3.90.180.10">
    <property type="entry name" value="Medium-chain alcohol dehydrogenases, catalytic domain"/>
    <property type="match status" value="1"/>
</dbReference>
<dbReference type="PANTHER" id="PTHR44154">
    <property type="entry name" value="QUINONE OXIDOREDUCTASE"/>
    <property type="match status" value="1"/>
</dbReference>
<comment type="caution">
    <text evidence="4">The sequence shown here is derived from an EMBL/GenBank/DDBJ whole genome shotgun (WGS) entry which is preliminary data.</text>
</comment>
<dbReference type="InterPro" id="IPR011032">
    <property type="entry name" value="GroES-like_sf"/>
</dbReference>
<proteinExistence type="inferred from homology"/>
<dbReference type="InterPro" id="IPR036291">
    <property type="entry name" value="NAD(P)-bd_dom_sf"/>
</dbReference>
<dbReference type="SUPFAM" id="SSF51735">
    <property type="entry name" value="NAD(P)-binding Rossmann-fold domains"/>
    <property type="match status" value="1"/>
</dbReference>
<protein>
    <recommendedName>
        <fullName evidence="2">Zinc-type alcohol dehydrogenase-like protein</fullName>
    </recommendedName>
</protein>
<dbReference type="Gene3D" id="3.40.50.720">
    <property type="entry name" value="NAD(P)-binding Rossmann-like Domain"/>
    <property type="match status" value="1"/>
</dbReference>
<dbReference type="AlphaFoldDB" id="A0A2M9D426"/>
<dbReference type="SMART" id="SM00829">
    <property type="entry name" value="PKS_ER"/>
    <property type="match status" value="1"/>
</dbReference>
<dbReference type="InterPro" id="IPR051603">
    <property type="entry name" value="Zinc-ADH_QOR/CCCR"/>
</dbReference>
<dbReference type="InterPro" id="IPR013154">
    <property type="entry name" value="ADH-like_N"/>
</dbReference>
<gene>
    <name evidence="4" type="ORF">CLV85_2394</name>
</gene>
<dbReference type="GO" id="GO:0016491">
    <property type="term" value="F:oxidoreductase activity"/>
    <property type="evidence" value="ECO:0007669"/>
    <property type="project" value="UniProtKB-KW"/>
</dbReference>
<accession>A0A2M9D426</accession>
<comment type="similarity">
    <text evidence="2">Belongs to the zinc-containing alcohol dehydrogenase family. Quinone oxidoreductase subfamily.</text>
</comment>
<keyword evidence="2" id="KW-0560">Oxidoreductase</keyword>
<dbReference type="InterPro" id="IPR020843">
    <property type="entry name" value="ER"/>
</dbReference>
<dbReference type="NCBIfam" id="TIGR02817">
    <property type="entry name" value="adh_fam_1"/>
    <property type="match status" value="1"/>
</dbReference>
<dbReference type="SUPFAM" id="SSF50129">
    <property type="entry name" value="GroES-like"/>
    <property type="match status" value="1"/>
</dbReference>
<evidence type="ECO:0000256" key="2">
    <source>
        <dbReference type="RuleBase" id="RU364000"/>
    </source>
</evidence>
<keyword evidence="2" id="KW-0479">Metal-binding</keyword>
<keyword evidence="5" id="KW-1185">Reference proteome</keyword>
<evidence type="ECO:0000259" key="3">
    <source>
        <dbReference type="SMART" id="SM00829"/>
    </source>
</evidence>
<dbReference type="RefSeq" id="WP_100389821.1">
    <property type="nucleotide sequence ID" value="NZ_BMZU01000003.1"/>
</dbReference>
<evidence type="ECO:0000313" key="5">
    <source>
        <dbReference type="Proteomes" id="UP000231742"/>
    </source>
</evidence>
<evidence type="ECO:0000256" key="1">
    <source>
        <dbReference type="ARBA" id="ARBA00022857"/>
    </source>
</evidence>
<name>A0A2M9D426_9MICO</name>
<keyword evidence="1" id="KW-0521">NADP</keyword>
<dbReference type="CDD" id="cd08252">
    <property type="entry name" value="AL_MDR"/>
    <property type="match status" value="1"/>
</dbReference>
<dbReference type="Proteomes" id="UP000231742">
    <property type="component" value="Unassembled WGS sequence"/>
</dbReference>
<dbReference type="EMBL" id="PGFH01000002">
    <property type="protein sequence ID" value="PJJ78815.1"/>
    <property type="molecule type" value="Genomic_DNA"/>
</dbReference>